<comment type="caution">
    <text evidence="16">The sequence shown here is derived from an EMBL/GenBank/DDBJ whole genome shotgun (WGS) entry which is preliminary data.</text>
</comment>
<dbReference type="HAMAP" id="MF_00248">
    <property type="entry name" value="HslV"/>
    <property type="match status" value="1"/>
</dbReference>
<keyword evidence="17" id="KW-1185">Reference proteome</keyword>
<dbReference type="CDD" id="cd01913">
    <property type="entry name" value="protease_HslV"/>
    <property type="match status" value="1"/>
</dbReference>
<dbReference type="SUPFAM" id="SSF56235">
    <property type="entry name" value="N-terminal nucleophile aminohydrolases (Ntn hydrolases)"/>
    <property type="match status" value="1"/>
</dbReference>
<dbReference type="NCBIfam" id="NF003964">
    <property type="entry name" value="PRK05456.1"/>
    <property type="match status" value="1"/>
</dbReference>
<comment type="catalytic activity">
    <reaction evidence="10 14">
        <text>ATP-dependent cleavage of peptide bonds with broad specificity.</text>
        <dbReference type="EC" id="3.4.25.2"/>
    </reaction>
</comment>
<keyword evidence="3 14" id="KW-0963">Cytoplasm</keyword>
<dbReference type="GO" id="GO:0004298">
    <property type="term" value="F:threonine-type endopeptidase activity"/>
    <property type="evidence" value="ECO:0007669"/>
    <property type="project" value="UniProtKB-KW"/>
</dbReference>
<dbReference type="Proteomes" id="UP000290253">
    <property type="component" value="Unassembled WGS sequence"/>
</dbReference>
<evidence type="ECO:0000256" key="2">
    <source>
        <dbReference type="ARBA" id="ARBA00006053"/>
    </source>
</evidence>
<feature type="compositionally biased region" description="Low complexity" evidence="15">
    <location>
        <begin position="8"/>
        <end position="19"/>
    </location>
</feature>
<keyword evidence="5 14" id="KW-0645">Protease</keyword>
<dbReference type="NCBIfam" id="TIGR03692">
    <property type="entry name" value="ATP_dep_HslV"/>
    <property type="match status" value="1"/>
</dbReference>
<dbReference type="PANTHER" id="PTHR32194:SF0">
    <property type="entry name" value="ATP-DEPENDENT PROTEASE SUBUNIT HSLV"/>
    <property type="match status" value="1"/>
</dbReference>
<dbReference type="Gene3D" id="3.60.20.10">
    <property type="entry name" value="Glutamine Phosphoribosylpyrophosphate, subunit 1, domain 1"/>
    <property type="match status" value="1"/>
</dbReference>
<dbReference type="GO" id="GO:0051603">
    <property type="term" value="P:proteolysis involved in protein catabolic process"/>
    <property type="evidence" value="ECO:0007669"/>
    <property type="project" value="InterPro"/>
</dbReference>
<dbReference type="InterPro" id="IPR023333">
    <property type="entry name" value="Proteasome_suB-type"/>
</dbReference>
<dbReference type="EC" id="3.4.25.2" evidence="12 14"/>
<evidence type="ECO:0000256" key="12">
    <source>
        <dbReference type="ARBA" id="ARBA00066335"/>
    </source>
</evidence>
<evidence type="ECO:0000256" key="4">
    <source>
        <dbReference type="ARBA" id="ARBA00022533"/>
    </source>
</evidence>
<gene>
    <name evidence="14 16" type="primary">hslV</name>
    <name evidence="16" type="ORF">ESZ00_05020</name>
</gene>
<evidence type="ECO:0000256" key="7">
    <source>
        <dbReference type="ARBA" id="ARBA00022723"/>
    </source>
</evidence>
<feature type="binding site" evidence="14">
    <location>
        <position position="196"/>
    </location>
    <ligand>
        <name>Na(+)</name>
        <dbReference type="ChEBI" id="CHEBI:29101"/>
    </ligand>
</feature>
<evidence type="ECO:0000313" key="16">
    <source>
        <dbReference type="EMBL" id="RXS97276.1"/>
    </source>
</evidence>
<feature type="active site" evidence="14">
    <location>
        <position position="35"/>
    </location>
</feature>
<comment type="function">
    <text evidence="14">Protease subunit of a proteasome-like degradation complex believed to be a general protein degrading machinery.</text>
</comment>
<dbReference type="PIRSF" id="PIRSF039093">
    <property type="entry name" value="HslV"/>
    <property type="match status" value="1"/>
</dbReference>
<evidence type="ECO:0000256" key="1">
    <source>
        <dbReference type="ARBA" id="ARBA00004496"/>
    </source>
</evidence>
<feature type="region of interest" description="Disordered" evidence="15">
    <location>
        <begin position="1"/>
        <end position="28"/>
    </location>
</feature>
<evidence type="ECO:0000256" key="11">
    <source>
        <dbReference type="ARBA" id="ARBA00064434"/>
    </source>
</evidence>
<dbReference type="GO" id="GO:0009376">
    <property type="term" value="C:HslUV protease complex"/>
    <property type="evidence" value="ECO:0007669"/>
    <property type="project" value="UniProtKB-UniRule"/>
</dbReference>
<accession>A0A4Q1SI73</accession>
<dbReference type="Pfam" id="PF00227">
    <property type="entry name" value="Proteasome"/>
    <property type="match status" value="1"/>
</dbReference>
<evidence type="ECO:0000256" key="13">
    <source>
        <dbReference type="ARBA" id="ARBA00074399"/>
    </source>
</evidence>
<dbReference type="OrthoDB" id="9804884at2"/>
<evidence type="ECO:0000256" key="10">
    <source>
        <dbReference type="ARBA" id="ARBA00052385"/>
    </source>
</evidence>
<keyword evidence="8 14" id="KW-0378">Hydrolase</keyword>
<keyword evidence="9 14" id="KW-0915">Sodium</keyword>
<proteinExistence type="inferred from homology"/>
<dbReference type="GO" id="GO:0005839">
    <property type="term" value="C:proteasome core complex"/>
    <property type="evidence" value="ECO:0007669"/>
    <property type="project" value="InterPro"/>
</dbReference>
<evidence type="ECO:0000256" key="8">
    <source>
        <dbReference type="ARBA" id="ARBA00022801"/>
    </source>
</evidence>
<keyword evidence="6 14" id="KW-0888">Threonine protease</keyword>
<comment type="subunit">
    <text evidence="11 14">A double ring-shaped homohexamer of HslV is capped on each side by a ring-shaped HslU homohexamer. The assembly of the HslU/HslV complex is dependent on binding of ATP.</text>
</comment>
<evidence type="ECO:0000256" key="9">
    <source>
        <dbReference type="ARBA" id="ARBA00023053"/>
    </source>
</evidence>
<evidence type="ECO:0000256" key="6">
    <source>
        <dbReference type="ARBA" id="ARBA00022698"/>
    </source>
</evidence>
<evidence type="ECO:0000256" key="15">
    <source>
        <dbReference type="SAM" id="MobiDB-lite"/>
    </source>
</evidence>
<dbReference type="InterPro" id="IPR022281">
    <property type="entry name" value="ATP-dep_Prtase_HsIV_su"/>
</dbReference>
<dbReference type="InterPro" id="IPR029055">
    <property type="entry name" value="Ntn_hydrolases_N"/>
</dbReference>
<comment type="subcellular location">
    <subcellularLocation>
        <location evidence="1 14">Cytoplasm</location>
    </subcellularLocation>
</comment>
<organism evidence="16 17">
    <name type="scientific">Silvibacterium dinghuense</name>
    <dbReference type="NCBI Taxonomy" id="1560006"/>
    <lineage>
        <taxon>Bacteria</taxon>
        <taxon>Pseudomonadati</taxon>
        <taxon>Acidobacteriota</taxon>
        <taxon>Terriglobia</taxon>
        <taxon>Terriglobales</taxon>
        <taxon>Acidobacteriaceae</taxon>
        <taxon>Silvibacterium</taxon>
    </lineage>
</organism>
<name>A0A4Q1SI73_9BACT</name>
<feature type="binding site" evidence="14">
    <location>
        <position position="190"/>
    </location>
    <ligand>
        <name>Na(+)</name>
        <dbReference type="ChEBI" id="CHEBI:29101"/>
    </ligand>
</feature>
<dbReference type="InterPro" id="IPR001353">
    <property type="entry name" value="Proteasome_sua/b"/>
</dbReference>
<dbReference type="FunFam" id="3.60.20.10:FF:000002">
    <property type="entry name" value="ATP-dependent protease subunit HslV"/>
    <property type="match status" value="1"/>
</dbReference>
<keyword evidence="7 14" id="KW-0479">Metal-binding</keyword>
<dbReference type="PROSITE" id="PS51476">
    <property type="entry name" value="PROTEASOME_BETA_2"/>
    <property type="match status" value="1"/>
</dbReference>
<evidence type="ECO:0000256" key="14">
    <source>
        <dbReference type="HAMAP-Rule" id="MF_00248"/>
    </source>
</evidence>
<evidence type="ECO:0000313" key="17">
    <source>
        <dbReference type="Proteomes" id="UP000290253"/>
    </source>
</evidence>
<feature type="binding site" evidence="14">
    <location>
        <position position="193"/>
    </location>
    <ligand>
        <name>Na(+)</name>
        <dbReference type="ChEBI" id="CHEBI:29101"/>
    </ligand>
</feature>
<evidence type="ECO:0000256" key="5">
    <source>
        <dbReference type="ARBA" id="ARBA00022670"/>
    </source>
</evidence>
<dbReference type="RefSeq" id="WP_129207055.1">
    <property type="nucleotide sequence ID" value="NZ_BMGU01000001.1"/>
</dbReference>
<evidence type="ECO:0000256" key="3">
    <source>
        <dbReference type="ARBA" id="ARBA00022490"/>
    </source>
</evidence>
<protein>
    <recommendedName>
        <fullName evidence="13 14">ATP-dependent protease subunit HslV</fullName>
        <ecNumber evidence="12 14">3.4.25.2</ecNumber>
    </recommendedName>
</protein>
<reference evidence="16 17" key="1">
    <citation type="journal article" date="2016" name="Int. J. Syst. Evol. Microbiol.">
        <title>Acidipila dinghuensis sp. nov., an acidobacterium isolated from forest soil.</title>
        <authorList>
            <person name="Jiang Y.W."/>
            <person name="Wang J."/>
            <person name="Chen M.H."/>
            <person name="Lv Y.Y."/>
            <person name="Qiu L.H."/>
        </authorList>
    </citation>
    <scope>NUCLEOTIDE SEQUENCE [LARGE SCALE GENOMIC DNA]</scope>
    <source>
        <strain evidence="16 17">DHOF10</strain>
    </source>
</reference>
<dbReference type="EMBL" id="SDMK01000001">
    <property type="protein sequence ID" value="RXS97276.1"/>
    <property type="molecule type" value="Genomic_DNA"/>
</dbReference>
<dbReference type="GO" id="GO:0046872">
    <property type="term" value="F:metal ion binding"/>
    <property type="evidence" value="ECO:0007669"/>
    <property type="project" value="UniProtKB-KW"/>
</dbReference>
<comment type="similarity">
    <text evidence="2 14">Belongs to the peptidase T1B family. HslV subfamily.</text>
</comment>
<dbReference type="AlphaFoldDB" id="A0A4Q1SI73"/>
<sequence length="207" mass="21913">MLKPKLPSAAASGGNSVSALPPAAEASSRPRIRSTTVICVRRNGSVVMAADGQVTMGDSVIKHSAKKIRRLYQDKILAGFAGSTADAFSLFSRFESKLEQYAGNLGRAAVELAKDWRTDKSLRSLEALLVVSDPHQTFLLSGTGDVIEPDEGIAAIGSGGSYAIAAARALMENTELSAREIAEKAMKIAGQICIYTNDKITIEELKG</sequence>
<comment type="activity regulation">
    <text evidence="14">Allosterically activated by HslU binding.</text>
</comment>
<keyword evidence="4 14" id="KW-0021">Allosteric enzyme</keyword>
<dbReference type="PANTHER" id="PTHR32194">
    <property type="entry name" value="METALLOPROTEASE TLDD"/>
    <property type="match status" value="1"/>
</dbReference>